<dbReference type="PANTHER" id="PTHR13966">
    <property type="entry name" value="ENDONUCLEASE RELATED"/>
    <property type="match status" value="1"/>
</dbReference>
<keyword evidence="3 10" id="KW-0540">Nuclease</keyword>
<proteinExistence type="inferred from homology"/>
<dbReference type="InterPro" id="IPR040255">
    <property type="entry name" value="Non-specific_endonuclease"/>
</dbReference>
<dbReference type="InterPro" id="IPR018524">
    <property type="entry name" value="DNA/RNA_endonuclease_AS"/>
</dbReference>
<dbReference type="SMART" id="SM00892">
    <property type="entry name" value="Endonuclease_NS"/>
    <property type="match status" value="1"/>
</dbReference>
<reference evidence="14 15" key="1">
    <citation type="submission" date="2014-07" db="EMBL/GenBank/DDBJ databases">
        <authorList>
            <person name="McCorrison J."/>
            <person name="Sanka R."/>
            <person name="Torralba M."/>
            <person name="Gillis M."/>
            <person name="Haft D.H."/>
            <person name="Methe B."/>
            <person name="Sutton G."/>
            <person name="Nelson K.E."/>
        </authorList>
    </citation>
    <scope>NUCLEOTIDE SEQUENCE [LARGE SCALE GENOMIC DNA]</scope>
    <source>
        <strain evidence="14 15">DNF00320</strain>
    </source>
</reference>
<accession>A0A096AFQ3</accession>
<dbReference type="GO" id="GO:0046872">
    <property type="term" value="F:metal ion binding"/>
    <property type="evidence" value="ECO:0007669"/>
    <property type="project" value="UniProtKB-KW"/>
</dbReference>
<dbReference type="SUPFAM" id="SSF54060">
    <property type="entry name" value="His-Me finger endonucleases"/>
    <property type="match status" value="1"/>
</dbReference>
<sequence>MKLPKLLVLSILFLSFCACNAGKDRRSLTKPILQSEYTDNKEETDAPIAYNDYEQQHSDDFNYLPKDAQGTPAIILKREGYTASYNPTTKQPNWVAWKLSREHTTGPVKRNGVKFQPDNEVDNPVDTYDYMQSGFDRGHMCPAADNKWSETAMEQCFLMTNICPQLHTLNSGLWNSLENQCRNWAREYGKIYIVSGPIFTRGQHRTIGKHKVIVPIAFFKVVLCMEDTPRAIGWVVKNTVEKGHKKTEFVNTIDQVERITGIDFFPELPDNIENKVEGEANFSQF</sequence>
<evidence type="ECO:0000313" key="14">
    <source>
        <dbReference type="EMBL" id="KGF45336.1"/>
    </source>
</evidence>
<dbReference type="CDD" id="cd00091">
    <property type="entry name" value="NUC"/>
    <property type="match status" value="1"/>
</dbReference>
<dbReference type="InterPro" id="IPR020821">
    <property type="entry name" value="ENPP1-3/EXOG-like_nuc-like"/>
</dbReference>
<dbReference type="PANTHER" id="PTHR13966:SF5">
    <property type="entry name" value="ENDONUCLEASE G, MITOCHONDRIAL"/>
    <property type="match status" value="1"/>
</dbReference>
<keyword evidence="7" id="KW-0460">Magnesium</keyword>
<name>A0A096AFQ3_9BACT</name>
<feature type="active site" description="Proton acceptor" evidence="8">
    <location>
        <position position="139"/>
    </location>
</feature>
<dbReference type="GO" id="GO:0016787">
    <property type="term" value="F:hydrolase activity"/>
    <property type="evidence" value="ECO:0007669"/>
    <property type="project" value="UniProtKB-KW"/>
</dbReference>
<comment type="similarity">
    <text evidence="2 10">Belongs to the DNA/RNA non-specific endonuclease family.</text>
</comment>
<evidence type="ECO:0000256" key="1">
    <source>
        <dbReference type="ARBA" id="ARBA00001946"/>
    </source>
</evidence>
<dbReference type="AlphaFoldDB" id="A0A096AFQ3"/>
<evidence type="ECO:0000313" key="15">
    <source>
        <dbReference type="Proteomes" id="UP000029525"/>
    </source>
</evidence>
<dbReference type="InterPro" id="IPR044925">
    <property type="entry name" value="His-Me_finger_sf"/>
</dbReference>
<dbReference type="Proteomes" id="UP000029525">
    <property type="component" value="Unassembled WGS sequence"/>
</dbReference>
<evidence type="ECO:0000256" key="2">
    <source>
        <dbReference type="ARBA" id="ARBA00010052"/>
    </source>
</evidence>
<dbReference type="SMART" id="SM00477">
    <property type="entry name" value="NUC"/>
    <property type="match status" value="1"/>
</dbReference>
<evidence type="ECO:0000256" key="7">
    <source>
        <dbReference type="ARBA" id="ARBA00022842"/>
    </source>
</evidence>
<dbReference type="GO" id="GO:0003676">
    <property type="term" value="F:nucleic acid binding"/>
    <property type="evidence" value="ECO:0007669"/>
    <property type="project" value="InterPro"/>
</dbReference>
<gene>
    <name evidence="14" type="ORF">HMPREF0647_03155</name>
</gene>
<evidence type="ECO:0000256" key="10">
    <source>
        <dbReference type="RuleBase" id="RU366055"/>
    </source>
</evidence>
<feature type="binding site" evidence="9">
    <location>
        <position position="170"/>
    </location>
    <ligand>
        <name>Mg(2+)</name>
        <dbReference type="ChEBI" id="CHEBI:18420"/>
        <note>catalytic</note>
    </ligand>
</feature>
<keyword evidence="5 10" id="KW-0255">Endonuclease</keyword>
<keyword evidence="4 9" id="KW-0479">Metal-binding</keyword>
<feature type="domain" description="ENPP1-3/EXOG-like endonuclease/phosphodiesterase" evidence="12">
    <location>
        <begin position="78"/>
        <end position="271"/>
    </location>
</feature>
<comment type="cofactor">
    <cofactor evidence="1 10">
        <name>Mg(2+)</name>
        <dbReference type="ChEBI" id="CHEBI:18420"/>
    </cofactor>
</comment>
<dbReference type="InterPro" id="IPR001604">
    <property type="entry name" value="Endo_G_ENPP1-like_dom"/>
</dbReference>
<feature type="chain" id="PRO_5001924597" description="Endonuclease" evidence="11">
    <location>
        <begin position="21"/>
        <end position="285"/>
    </location>
</feature>
<keyword evidence="11" id="KW-0732">Signal</keyword>
<dbReference type="PROSITE" id="PS51257">
    <property type="entry name" value="PROKAR_LIPOPROTEIN"/>
    <property type="match status" value="1"/>
</dbReference>
<feature type="domain" description="DNA/RNA non-specific endonuclease/pyrophosphatase/phosphodiesterase" evidence="13">
    <location>
        <begin position="77"/>
        <end position="271"/>
    </location>
</feature>
<dbReference type="OrthoDB" id="9811262at2"/>
<dbReference type="Pfam" id="PF01223">
    <property type="entry name" value="Endonuclease_NS"/>
    <property type="match status" value="1"/>
</dbReference>
<dbReference type="InterPro" id="IPR044929">
    <property type="entry name" value="DNA/RNA_non-sp_Endonuclease_sf"/>
</dbReference>
<comment type="caution">
    <text evidence="14">The sequence shown here is derived from an EMBL/GenBank/DDBJ whole genome shotgun (WGS) entry which is preliminary data.</text>
</comment>
<dbReference type="Gene3D" id="3.40.570.10">
    <property type="entry name" value="Extracellular Endonuclease, subunit A"/>
    <property type="match status" value="1"/>
</dbReference>
<dbReference type="PROSITE" id="PS01070">
    <property type="entry name" value="NUCLEASE_NON_SPEC"/>
    <property type="match status" value="1"/>
</dbReference>
<feature type="signal peptide" evidence="11">
    <location>
        <begin position="1"/>
        <end position="20"/>
    </location>
</feature>
<evidence type="ECO:0000256" key="8">
    <source>
        <dbReference type="PIRSR" id="PIRSR640255-1"/>
    </source>
</evidence>
<evidence type="ECO:0000256" key="6">
    <source>
        <dbReference type="ARBA" id="ARBA00022801"/>
    </source>
</evidence>
<evidence type="ECO:0000256" key="9">
    <source>
        <dbReference type="PIRSR" id="PIRSR640255-2"/>
    </source>
</evidence>
<evidence type="ECO:0000259" key="12">
    <source>
        <dbReference type="SMART" id="SM00477"/>
    </source>
</evidence>
<keyword evidence="6 10" id="KW-0378">Hydrolase</keyword>
<organism evidence="14 15">
    <name type="scientific">Prevotella bivia DNF00320</name>
    <dbReference type="NCBI Taxonomy" id="1401068"/>
    <lineage>
        <taxon>Bacteria</taxon>
        <taxon>Pseudomonadati</taxon>
        <taxon>Bacteroidota</taxon>
        <taxon>Bacteroidia</taxon>
        <taxon>Bacteroidales</taxon>
        <taxon>Prevotellaceae</taxon>
        <taxon>Prevotella</taxon>
    </lineage>
</organism>
<dbReference type="GO" id="GO:0004519">
    <property type="term" value="F:endonuclease activity"/>
    <property type="evidence" value="ECO:0007669"/>
    <property type="project" value="UniProtKB-UniRule"/>
</dbReference>
<dbReference type="RefSeq" id="WP_036866316.1">
    <property type="nucleotide sequence ID" value="NZ_JRNQ01000017.1"/>
</dbReference>
<evidence type="ECO:0000256" key="11">
    <source>
        <dbReference type="SAM" id="SignalP"/>
    </source>
</evidence>
<evidence type="ECO:0000256" key="5">
    <source>
        <dbReference type="ARBA" id="ARBA00022759"/>
    </source>
</evidence>
<dbReference type="EC" id="3.1.30.-" evidence="10"/>
<evidence type="ECO:0000256" key="3">
    <source>
        <dbReference type="ARBA" id="ARBA00022722"/>
    </source>
</evidence>
<protein>
    <recommendedName>
        <fullName evidence="10">Endonuclease</fullName>
        <ecNumber evidence="10">3.1.30.-</ecNumber>
    </recommendedName>
</protein>
<dbReference type="EMBL" id="JRNQ01000017">
    <property type="protein sequence ID" value="KGF45336.1"/>
    <property type="molecule type" value="Genomic_DNA"/>
</dbReference>
<evidence type="ECO:0000256" key="4">
    <source>
        <dbReference type="ARBA" id="ARBA00022723"/>
    </source>
</evidence>
<evidence type="ECO:0000259" key="13">
    <source>
        <dbReference type="SMART" id="SM00892"/>
    </source>
</evidence>